<evidence type="ECO:0008006" key="3">
    <source>
        <dbReference type="Google" id="ProtNLM"/>
    </source>
</evidence>
<reference evidence="2" key="1">
    <citation type="submission" date="2022-10" db="EMBL/GenBank/DDBJ databases">
        <title>The complete genomes of actinobacterial strains from the NBC collection.</title>
        <authorList>
            <person name="Joergensen T.S."/>
            <person name="Alvarez Arevalo M."/>
            <person name="Sterndorff E.B."/>
            <person name="Faurdal D."/>
            <person name="Vuksanovic O."/>
            <person name="Mourched A.-S."/>
            <person name="Charusanti P."/>
            <person name="Shaw S."/>
            <person name="Blin K."/>
            <person name="Weber T."/>
        </authorList>
    </citation>
    <scope>NUCLEOTIDE SEQUENCE</scope>
    <source>
        <strain evidence="2">NBC_00093</strain>
    </source>
</reference>
<proteinExistence type="predicted"/>
<keyword evidence="1" id="KW-0472">Membrane</keyword>
<protein>
    <recommendedName>
        <fullName evidence="3">Secreted protein</fullName>
    </recommendedName>
</protein>
<sequence length="251" mass="27096">MISEPEMAGEFGGVDTREVVGGFDEEPGGELRPRRPWQWALGGAVMASVLWAAALFLYGGGDGAPDLSGYQLKQDPCPSLRLKAIGEVIAPREPTTKVDSGLLRNAALDQIQCSIPLRFLAGAGESGKGWFTGYTVGITVALHKKTDPGAEFEARRRVTDDGVLPEEQVETVPDLGDKAYLLTRDNGDAELRVLDGGAVLSLDLSVFTYYQSERESESENAVGDGPELPDLSLYRSAMITDMRDLMSSLKR</sequence>
<dbReference type="AlphaFoldDB" id="A0AAU1ZTC9"/>
<dbReference type="EMBL" id="CP108222">
    <property type="protein sequence ID" value="WTT14332.1"/>
    <property type="molecule type" value="Genomic_DNA"/>
</dbReference>
<gene>
    <name evidence="2" type="ORF">OHA22_01790</name>
</gene>
<organism evidence="2">
    <name type="scientific">Streptomyces sp. NBC_00093</name>
    <dbReference type="NCBI Taxonomy" id="2975649"/>
    <lineage>
        <taxon>Bacteria</taxon>
        <taxon>Bacillati</taxon>
        <taxon>Actinomycetota</taxon>
        <taxon>Actinomycetes</taxon>
        <taxon>Kitasatosporales</taxon>
        <taxon>Streptomycetaceae</taxon>
        <taxon>Streptomyces</taxon>
    </lineage>
</organism>
<name>A0AAU1ZTC9_9ACTN</name>
<feature type="transmembrane region" description="Helical" evidence="1">
    <location>
        <begin position="37"/>
        <end position="58"/>
    </location>
</feature>
<keyword evidence="1" id="KW-0812">Transmembrane</keyword>
<keyword evidence="1" id="KW-1133">Transmembrane helix</keyword>
<evidence type="ECO:0000256" key="1">
    <source>
        <dbReference type="SAM" id="Phobius"/>
    </source>
</evidence>
<accession>A0AAU1ZTC9</accession>
<evidence type="ECO:0000313" key="2">
    <source>
        <dbReference type="EMBL" id="WTT14332.1"/>
    </source>
</evidence>